<dbReference type="GO" id="GO:0000349">
    <property type="term" value="P:generation of catalytic spliceosome for first transesterification step"/>
    <property type="evidence" value="ECO:0007669"/>
    <property type="project" value="TreeGrafter"/>
</dbReference>
<keyword evidence="4" id="KW-0747">Spliceosome</keyword>
<dbReference type="InterPro" id="IPR056350">
    <property type="entry name" value="HAT_Syf1_central"/>
</dbReference>
<comment type="caution">
    <text evidence="10">The sequence shown here is derived from an EMBL/GenBank/DDBJ whole genome shotgun (WGS) entry which is preliminary data.</text>
</comment>
<keyword evidence="6" id="KW-0508">mRNA splicing</keyword>
<name>A0A9K3CWB2_9EUKA</name>
<keyword evidence="3" id="KW-0507">mRNA processing</keyword>
<accession>A0A9K3CWB2</accession>
<dbReference type="InterPro" id="IPR055433">
    <property type="entry name" value="HAT_Syf1-like_N"/>
</dbReference>
<protein>
    <submittedName>
        <fullName evidence="10">Uncharacterized protein</fullName>
    </submittedName>
</protein>
<dbReference type="OrthoDB" id="10067343at2759"/>
<feature type="domain" description="Pre-mRNA-splicing factor Syf1-like N-terminal HAT-repeats" evidence="9">
    <location>
        <begin position="9"/>
        <end position="169"/>
    </location>
</feature>
<evidence type="ECO:0000256" key="3">
    <source>
        <dbReference type="ARBA" id="ARBA00022664"/>
    </source>
</evidence>
<comment type="subcellular location">
    <subcellularLocation>
        <location evidence="1">Nucleus</location>
    </subcellularLocation>
</comment>
<comment type="similarity">
    <text evidence="2">Belongs to the crooked-neck family.</text>
</comment>
<evidence type="ECO:0000259" key="8">
    <source>
        <dbReference type="Pfam" id="PF23220"/>
    </source>
</evidence>
<dbReference type="Gene3D" id="1.25.40.10">
    <property type="entry name" value="Tetratricopeptide repeat domain"/>
    <property type="match status" value="1"/>
</dbReference>
<keyword evidence="7" id="KW-0539">Nucleus</keyword>
<organism evidence="10 11">
    <name type="scientific">Kipferlia bialata</name>
    <dbReference type="NCBI Taxonomy" id="797122"/>
    <lineage>
        <taxon>Eukaryota</taxon>
        <taxon>Metamonada</taxon>
        <taxon>Carpediemonas-like organisms</taxon>
        <taxon>Kipferlia</taxon>
    </lineage>
</organism>
<proteinExistence type="inferred from homology"/>
<evidence type="ECO:0000256" key="6">
    <source>
        <dbReference type="ARBA" id="ARBA00023187"/>
    </source>
</evidence>
<evidence type="ECO:0000256" key="7">
    <source>
        <dbReference type="ARBA" id="ARBA00023242"/>
    </source>
</evidence>
<dbReference type="EMBL" id="BDIP01001196">
    <property type="protein sequence ID" value="GIQ83826.1"/>
    <property type="molecule type" value="Genomic_DNA"/>
</dbReference>
<dbReference type="AlphaFoldDB" id="A0A9K3CWB2"/>
<dbReference type="Pfam" id="PF23233">
    <property type="entry name" value="HAT_Syf1_CNRKL1_N"/>
    <property type="match status" value="1"/>
</dbReference>
<dbReference type="Pfam" id="PF23220">
    <property type="entry name" value="HAT_Syf1_M"/>
    <property type="match status" value="1"/>
</dbReference>
<dbReference type="SUPFAM" id="SSF48452">
    <property type="entry name" value="TPR-like"/>
    <property type="match status" value="1"/>
</dbReference>
<sequence>MADDLTYSELAFEKEVARDPTDLTTWLRYIGAVADQDAYVRARVFERCLAVLPRSYKVWRMYLRDQVTVLSQGDVHAASDAVSDVCHLFSRALVNLRRMPRFWIDWLRFLTVRPCRITETRRTFDKALRALPVSQHYLIWPEYKTWAALPHVPLSTTRVIYQRLAIVDPSALESLFVLLKERDDIPGAIKVLVDALCRRGFTPKQHTREELWSELSNLLSHERAAESGVDFPALVRETSERFPESAGALKAALAAHHIHRRRSALARDTVYQGLEATRSVRQYTTLFTAATTLDNAGLDECAMAAEAAAAAGRPVEDPEHPPSREEALELLRTEHPLKVIDRSELGFRLASFEHLLTSNATWKLEARLRGDEHNVQLWHRRVKRDQGQVQAIQSLCRALVTINPRKAVSGSVDSIYLSLARRLALRGETTGARVVAMVLARCVLSVAEACVHPTDEFITAASSGVRKASHAKRAEGEGEGTDRDTDVYEAVMSVVRPAVRWMEMGGDGASKPWCYNEPDIGKLRGVVCQGVELECRHGDPMTALKAMRERVFDHTKVKGKRNFVMSDGIGIGEDEEEDPNKGMGHCLGLNYSTLCISSTLLSLY</sequence>
<dbReference type="InterPro" id="IPR011990">
    <property type="entry name" value="TPR-like_helical_dom_sf"/>
</dbReference>
<evidence type="ECO:0000256" key="4">
    <source>
        <dbReference type="ARBA" id="ARBA00022728"/>
    </source>
</evidence>
<dbReference type="Proteomes" id="UP000265618">
    <property type="component" value="Unassembled WGS sequence"/>
</dbReference>
<gene>
    <name evidence="10" type="ORF">KIPB_005211</name>
</gene>
<dbReference type="PANTHER" id="PTHR11246">
    <property type="entry name" value="PRE-MRNA SPLICING FACTOR"/>
    <property type="match status" value="1"/>
</dbReference>
<evidence type="ECO:0000259" key="9">
    <source>
        <dbReference type="Pfam" id="PF23233"/>
    </source>
</evidence>
<dbReference type="GO" id="GO:0000974">
    <property type="term" value="C:Prp19 complex"/>
    <property type="evidence" value="ECO:0007669"/>
    <property type="project" value="TreeGrafter"/>
</dbReference>
<evidence type="ECO:0000256" key="1">
    <source>
        <dbReference type="ARBA" id="ARBA00004123"/>
    </source>
</evidence>
<evidence type="ECO:0000256" key="5">
    <source>
        <dbReference type="ARBA" id="ARBA00022737"/>
    </source>
</evidence>
<dbReference type="InterPro" id="IPR045075">
    <property type="entry name" value="Syf1-like"/>
</dbReference>
<keyword evidence="5" id="KW-0677">Repeat</keyword>
<dbReference type="GO" id="GO:0071014">
    <property type="term" value="C:post-mRNA release spliceosomal complex"/>
    <property type="evidence" value="ECO:0007669"/>
    <property type="project" value="TreeGrafter"/>
</dbReference>
<dbReference type="GO" id="GO:0071007">
    <property type="term" value="C:U2-type catalytic step 2 spliceosome"/>
    <property type="evidence" value="ECO:0007669"/>
    <property type="project" value="TreeGrafter"/>
</dbReference>
<evidence type="ECO:0000256" key="2">
    <source>
        <dbReference type="ARBA" id="ARBA00008644"/>
    </source>
</evidence>
<feature type="domain" description="Pre-mRNA-splicing factor SYF1 central HAT repeats" evidence="8">
    <location>
        <begin position="174"/>
        <end position="398"/>
    </location>
</feature>
<evidence type="ECO:0000313" key="10">
    <source>
        <dbReference type="EMBL" id="GIQ83826.1"/>
    </source>
</evidence>
<evidence type="ECO:0000313" key="11">
    <source>
        <dbReference type="Proteomes" id="UP000265618"/>
    </source>
</evidence>
<reference evidence="10 11" key="1">
    <citation type="journal article" date="2018" name="PLoS ONE">
        <title>The draft genome of Kipferlia bialata reveals reductive genome evolution in fornicate parasites.</title>
        <authorList>
            <person name="Tanifuji G."/>
            <person name="Takabayashi S."/>
            <person name="Kume K."/>
            <person name="Takagi M."/>
            <person name="Nakayama T."/>
            <person name="Kamikawa R."/>
            <person name="Inagaki Y."/>
            <person name="Hashimoto T."/>
        </authorList>
    </citation>
    <scope>NUCLEOTIDE SEQUENCE [LARGE SCALE GENOMIC DNA]</scope>
    <source>
        <strain evidence="10">NY0173</strain>
    </source>
</reference>
<dbReference type="PANTHER" id="PTHR11246:SF5">
    <property type="entry name" value="PRE-MRNA-SPLICING FACTOR SYF1"/>
    <property type="match status" value="1"/>
</dbReference>
<keyword evidence="11" id="KW-1185">Reference proteome</keyword>